<evidence type="ECO:0000256" key="1">
    <source>
        <dbReference type="ARBA" id="ARBA00004170"/>
    </source>
</evidence>
<dbReference type="InterPro" id="IPR055190">
    <property type="entry name" value="ATP-synt_VA_C"/>
</dbReference>
<feature type="binding site" evidence="12">
    <location>
        <begin position="155"/>
        <end position="162"/>
    </location>
    <ligand>
        <name>ATP</name>
        <dbReference type="ChEBI" id="CHEBI:30616"/>
    </ligand>
</feature>
<dbReference type="InterPro" id="IPR024034">
    <property type="entry name" value="ATPase_F1/V1_b/a_C"/>
</dbReference>
<evidence type="ECO:0000256" key="4">
    <source>
        <dbReference type="ARBA" id="ARBA00022741"/>
    </source>
</evidence>
<dbReference type="PROSITE" id="PS00152">
    <property type="entry name" value="ATPASE_ALPHA_BETA"/>
    <property type="match status" value="1"/>
</dbReference>
<dbReference type="SUPFAM" id="SSF52540">
    <property type="entry name" value="P-loop containing nucleoside triphosphate hydrolases"/>
    <property type="match status" value="1"/>
</dbReference>
<dbReference type="InterPro" id="IPR000194">
    <property type="entry name" value="ATPase_F1/V1/A1_a/bsu_nucl-bd"/>
</dbReference>
<evidence type="ECO:0000256" key="12">
    <source>
        <dbReference type="HAMAP-Rule" id="MF_01347"/>
    </source>
</evidence>
<comment type="subcellular location">
    <subcellularLocation>
        <location evidence="12">Cell membrane</location>
        <topology evidence="12">Peripheral membrane protein</topology>
    </subcellularLocation>
    <subcellularLocation>
        <location evidence="1">Membrane</location>
        <topology evidence="1">Peripheral membrane protein</topology>
    </subcellularLocation>
</comment>
<keyword evidence="5 12" id="KW-0375">Hydrogen ion transport</keyword>
<accession>A0A7V4DGE1</accession>
<dbReference type="SUPFAM" id="SSF50615">
    <property type="entry name" value="N-terminal domain of alpha and beta subunits of F1 ATP synthase"/>
    <property type="match status" value="1"/>
</dbReference>
<dbReference type="InterPro" id="IPR004100">
    <property type="entry name" value="ATPase_F1/V1/A1_a/bsu_N"/>
</dbReference>
<evidence type="ECO:0000256" key="2">
    <source>
        <dbReference type="ARBA" id="ARBA00008936"/>
    </source>
</evidence>
<dbReference type="EMBL" id="DTEN01000116">
    <property type="protein sequence ID" value="HGI74614.1"/>
    <property type="molecule type" value="Genomic_DNA"/>
</dbReference>
<dbReference type="InterPro" id="IPR003593">
    <property type="entry name" value="AAA+_ATPase"/>
</dbReference>
<dbReference type="FunFam" id="1.10.1140.10:FF:000005">
    <property type="entry name" value="ATP synthase subunit beta"/>
    <property type="match status" value="1"/>
</dbReference>
<dbReference type="Pfam" id="PF22919">
    <property type="entry name" value="ATP-synt_VA_C"/>
    <property type="match status" value="1"/>
</dbReference>
<dbReference type="NCBIfam" id="TIGR01039">
    <property type="entry name" value="atpD"/>
    <property type="match status" value="1"/>
</dbReference>
<dbReference type="PANTHER" id="PTHR15184:SF71">
    <property type="entry name" value="ATP SYNTHASE SUBUNIT BETA, MITOCHONDRIAL"/>
    <property type="match status" value="1"/>
</dbReference>
<keyword evidence="12" id="KW-1003">Cell membrane</keyword>
<evidence type="ECO:0000256" key="10">
    <source>
        <dbReference type="ARBA" id="ARBA00023196"/>
    </source>
</evidence>
<dbReference type="PANTHER" id="PTHR15184">
    <property type="entry name" value="ATP SYNTHASE"/>
    <property type="match status" value="1"/>
</dbReference>
<dbReference type="Gene3D" id="3.40.50.300">
    <property type="entry name" value="P-loop containing nucleotide triphosphate hydrolases"/>
    <property type="match status" value="1"/>
</dbReference>
<comment type="function">
    <text evidence="12">Produces ATP from ADP in the presence of a proton gradient across the membrane. The catalytic sites are hosted primarily by the beta subunits.</text>
</comment>
<dbReference type="AlphaFoldDB" id="A0A7V4DGE1"/>
<dbReference type="Gene3D" id="1.10.1140.10">
    <property type="entry name" value="Bovine Mitochondrial F1-atpase, Atp Synthase Beta Chain, Chain D, domain 3"/>
    <property type="match status" value="1"/>
</dbReference>
<comment type="similarity">
    <text evidence="2 12">Belongs to the ATPase alpha/beta chains family.</text>
</comment>
<sequence>MGEGVIEQVIGQVVDVRFSPRETPAIHNALFVPRRNEGNWGDPLVLEVHSHLGEGRVRCIAIQDTTGLQRGMPVQDTGEPIKVPVGKETLGRMFNVLGEPIDGKGPVRTQTKYPIHRPAPPLGERIASTEIFETGIKIIDLLCPYVRGGKTGLFGGAGVGKTVLIMELIHRTATTHRGVSVFAGVGERVREGNELWLGMQKSGVLSHTVLVFGQMNEPPGARFRVALTALTMAEFFRDVLSQDVLLFIDNIFRYVQAGAEVSALLGRIPSAVGYQPTLFEEIGMIEERIASTVNGSITSVQAIYVPADDLTDPAPATTFAHLDAITVLSRRLFEQGFYPAVDPLQSTSRALDPAIVGERHYRLAQEVRKLIAHYLEHQDIIAILGVEELSEEDKLVVNRTRKLQRFLTQPFFTAEAFTGIPGEFVPREETLKGVEMIVNGECDTWPEQAFYMTGTIAQVEARVRELRKS</sequence>
<evidence type="ECO:0000256" key="5">
    <source>
        <dbReference type="ARBA" id="ARBA00022781"/>
    </source>
</evidence>
<evidence type="ECO:0000256" key="7">
    <source>
        <dbReference type="ARBA" id="ARBA00022967"/>
    </source>
</evidence>
<reference evidence="14" key="1">
    <citation type="journal article" date="2020" name="mSystems">
        <title>Genome- and Community-Level Interaction Insights into Carbon Utilization and Element Cycling Functions of Hydrothermarchaeota in Hydrothermal Sediment.</title>
        <authorList>
            <person name="Zhou Z."/>
            <person name="Liu Y."/>
            <person name="Xu W."/>
            <person name="Pan J."/>
            <person name="Luo Z.H."/>
            <person name="Li M."/>
        </authorList>
    </citation>
    <scope>NUCLEOTIDE SEQUENCE [LARGE SCALE GENOMIC DNA]</scope>
    <source>
        <strain evidence="14">SpSt-716</strain>
    </source>
</reference>
<dbReference type="InterPro" id="IPR020003">
    <property type="entry name" value="ATPase_a/bsu_AS"/>
</dbReference>
<dbReference type="InterPro" id="IPR050053">
    <property type="entry name" value="ATPase_alpha/beta_chains"/>
</dbReference>
<dbReference type="InterPro" id="IPR036121">
    <property type="entry name" value="ATPase_F1/V1/A1_a/bsu_N_sf"/>
</dbReference>
<dbReference type="InterPro" id="IPR027417">
    <property type="entry name" value="P-loop_NTPase"/>
</dbReference>
<comment type="caution">
    <text evidence="14">The sequence shown here is derived from an EMBL/GenBank/DDBJ whole genome shotgun (WGS) entry which is preliminary data.</text>
</comment>
<dbReference type="GO" id="GO:0005524">
    <property type="term" value="F:ATP binding"/>
    <property type="evidence" value="ECO:0007669"/>
    <property type="project" value="UniProtKB-UniRule"/>
</dbReference>
<dbReference type="GO" id="GO:0046933">
    <property type="term" value="F:proton-transporting ATP synthase activity, rotational mechanism"/>
    <property type="evidence" value="ECO:0007669"/>
    <property type="project" value="UniProtKB-UniRule"/>
</dbReference>
<comment type="catalytic activity">
    <reaction evidence="12">
        <text>ATP + H2O + 4 H(+)(in) = ADP + phosphate + 5 H(+)(out)</text>
        <dbReference type="Rhea" id="RHEA:57720"/>
        <dbReference type="ChEBI" id="CHEBI:15377"/>
        <dbReference type="ChEBI" id="CHEBI:15378"/>
        <dbReference type="ChEBI" id="CHEBI:30616"/>
        <dbReference type="ChEBI" id="CHEBI:43474"/>
        <dbReference type="ChEBI" id="CHEBI:456216"/>
        <dbReference type="EC" id="7.1.2.2"/>
    </reaction>
</comment>
<protein>
    <recommendedName>
        <fullName evidence="12">ATP synthase subunit beta</fullName>
        <ecNumber evidence="12">7.1.2.2</ecNumber>
    </recommendedName>
    <alternativeName>
        <fullName evidence="12">ATP synthase F1 sector subunit beta</fullName>
    </alternativeName>
    <alternativeName>
        <fullName evidence="12">F-ATPase subunit beta</fullName>
    </alternativeName>
</protein>
<dbReference type="Gene3D" id="2.40.10.170">
    <property type="match status" value="1"/>
</dbReference>
<organism evidence="14">
    <name type="scientific">Candidatus Caldatribacterium californiense</name>
    <dbReference type="NCBI Taxonomy" id="1454726"/>
    <lineage>
        <taxon>Bacteria</taxon>
        <taxon>Pseudomonadati</taxon>
        <taxon>Atribacterota</taxon>
        <taxon>Atribacteria</taxon>
        <taxon>Atribacterales</taxon>
        <taxon>Candidatus Caldatribacteriaceae</taxon>
        <taxon>Candidatus Caldatribacterium</taxon>
    </lineage>
</organism>
<keyword evidence="9 12" id="KW-0472">Membrane</keyword>
<keyword evidence="7 12" id="KW-1278">Translocase</keyword>
<dbReference type="GO" id="GO:0045259">
    <property type="term" value="C:proton-transporting ATP synthase complex"/>
    <property type="evidence" value="ECO:0007669"/>
    <property type="project" value="UniProtKB-KW"/>
</dbReference>
<name>A0A7V4DGE1_9BACT</name>
<keyword evidence="10 12" id="KW-0139">CF(1)</keyword>
<dbReference type="FunFam" id="3.40.50.300:FF:001630">
    <property type="entry name" value="ATP synthase subunit beta"/>
    <property type="match status" value="1"/>
</dbReference>
<dbReference type="CDD" id="cd18110">
    <property type="entry name" value="ATP-synt_F1_beta_C"/>
    <property type="match status" value="1"/>
</dbReference>
<keyword evidence="11 12" id="KW-0066">ATP synthesis</keyword>
<evidence type="ECO:0000313" key="14">
    <source>
        <dbReference type="EMBL" id="HGI74614.1"/>
    </source>
</evidence>
<dbReference type="HAMAP" id="MF_01347">
    <property type="entry name" value="ATP_synth_beta_bact"/>
    <property type="match status" value="1"/>
</dbReference>
<proteinExistence type="inferred from homology"/>
<dbReference type="CDD" id="cd01133">
    <property type="entry name" value="F1-ATPase_beta_CD"/>
    <property type="match status" value="1"/>
</dbReference>
<dbReference type="CDD" id="cd18115">
    <property type="entry name" value="ATP-synt_F1_beta_N"/>
    <property type="match status" value="1"/>
</dbReference>
<dbReference type="Pfam" id="PF00006">
    <property type="entry name" value="ATP-synt_ab"/>
    <property type="match status" value="1"/>
</dbReference>
<keyword evidence="3 12" id="KW-0813">Transport</keyword>
<dbReference type="Pfam" id="PF02874">
    <property type="entry name" value="ATP-synt_ab_N"/>
    <property type="match status" value="1"/>
</dbReference>
<gene>
    <name evidence="12" type="primary">atpD</name>
    <name evidence="14" type="ORF">ENU96_02900</name>
</gene>
<feature type="domain" description="AAA+ ATPase" evidence="13">
    <location>
        <begin position="147"/>
        <end position="332"/>
    </location>
</feature>
<dbReference type="GO" id="GO:0005886">
    <property type="term" value="C:plasma membrane"/>
    <property type="evidence" value="ECO:0007669"/>
    <property type="project" value="UniProtKB-SubCell"/>
</dbReference>
<keyword evidence="4 12" id="KW-0547">Nucleotide-binding</keyword>
<dbReference type="SMART" id="SM00382">
    <property type="entry name" value="AAA"/>
    <property type="match status" value="1"/>
</dbReference>
<keyword evidence="6 12" id="KW-0067">ATP-binding</keyword>
<evidence type="ECO:0000259" key="13">
    <source>
        <dbReference type="SMART" id="SM00382"/>
    </source>
</evidence>
<evidence type="ECO:0000256" key="8">
    <source>
        <dbReference type="ARBA" id="ARBA00023065"/>
    </source>
</evidence>
<evidence type="ECO:0000256" key="9">
    <source>
        <dbReference type="ARBA" id="ARBA00023136"/>
    </source>
</evidence>
<evidence type="ECO:0000256" key="11">
    <source>
        <dbReference type="ARBA" id="ARBA00023310"/>
    </source>
</evidence>
<dbReference type="EC" id="7.1.2.2" evidence="12"/>
<dbReference type="SUPFAM" id="SSF47917">
    <property type="entry name" value="C-terminal domain of alpha and beta subunits of F1 ATP synthase"/>
    <property type="match status" value="1"/>
</dbReference>
<evidence type="ECO:0000256" key="3">
    <source>
        <dbReference type="ARBA" id="ARBA00022448"/>
    </source>
</evidence>
<keyword evidence="8 12" id="KW-0406">Ion transport</keyword>
<evidence type="ECO:0000256" key="6">
    <source>
        <dbReference type="ARBA" id="ARBA00022840"/>
    </source>
</evidence>
<dbReference type="InterPro" id="IPR005722">
    <property type="entry name" value="ATP_synth_F1_bsu"/>
</dbReference>